<gene>
    <name evidence="1" type="ORF">OCH239_13100</name>
</gene>
<sequence>MAYHAFAHGLSDTQKNRLPLAYAKAMPHLWLGEALKEDLEVFVSSEALCRQLTAEQGPWHPRREGYLARLAVTLSNFEVIPILVFRRPDDFVRSFYQ</sequence>
<comment type="caution">
    <text evidence="1">The sequence shown here is derived from an EMBL/GenBank/DDBJ whole genome shotgun (WGS) entry which is preliminary data.</text>
</comment>
<reference evidence="1 2" key="1">
    <citation type="submission" date="2014-01" db="EMBL/GenBank/DDBJ databases">
        <title>Roseivivax halodurans JCM 10272 Genome Sequencing.</title>
        <authorList>
            <person name="Lai Q."/>
            <person name="Li G."/>
            <person name="Shao Z."/>
        </authorList>
    </citation>
    <scope>NUCLEOTIDE SEQUENCE [LARGE SCALE GENOMIC DNA]</scope>
    <source>
        <strain evidence="1 2">JCM 10272</strain>
    </source>
</reference>
<dbReference type="eggNOG" id="ENOG5033B5H">
    <property type="taxonomic scope" value="Bacteria"/>
</dbReference>
<protein>
    <submittedName>
        <fullName evidence="1">Uncharacterized protein</fullName>
    </submittedName>
</protein>
<dbReference type="EMBL" id="JALZ01000035">
    <property type="protein sequence ID" value="ETX13163.1"/>
    <property type="molecule type" value="Genomic_DNA"/>
</dbReference>
<evidence type="ECO:0000313" key="1">
    <source>
        <dbReference type="EMBL" id="ETX13163.1"/>
    </source>
</evidence>
<dbReference type="AlphaFoldDB" id="X7EDF2"/>
<evidence type="ECO:0000313" key="2">
    <source>
        <dbReference type="Proteomes" id="UP000022447"/>
    </source>
</evidence>
<keyword evidence="2" id="KW-1185">Reference proteome</keyword>
<proteinExistence type="predicted"/>
<name>X7EDF2_9RHOB</name>
<organism evidence="1 2">
    <name type="scientific">Roseivivax halodurans JCM 10272</name>
    <dbReference type="NCBI Taxonomy" id="1449350"/>
    <lineage>
        <taxon>Bacteria</taxon>
        <taxon>Pseudomonadati</taxon>
        <taxon>Pseudomonadota</taxon>
        <taxon>Alphaproteobacteria</taxon>
        <taxon>Rhodobacterales</taxon>
        <taxon>Roseobacteraceae</taxon>
        <taxon>Roseivivax</taxon>
    </lineage>
</organism>
<accession>X7EDF2</accession>
<dbReference type="Proteomes" id="UP000022447">
    <property type="component" value="Unassembled WGS sequence"/>
</dbReference>